<dbReference type="RefSeq" id="WP_069156321.1">
    <property type="nucleotide sequence ID" value="NZ_DAWDRA010000247.1"/>
</dbReference>
<dbReference type="SUPFAM" id="SSF52980">
    <property type="entry name" value="Restriction endonuclease-like"/>
    <property type="match status" value="1"/>
</dbReference>
<organism evidence="4 5">
    <name type="scientific">Eisenbergiella tayi</name>
    <dbReference type="NCBI Taxonomy" id="1432052"/>
    <lineage>
        <taxon>Bacteria</taxon>
        <taxon>Bacillati</taxon>
        <taxon>Bacillota</taxon>
        <taxon>Clostridia</taxon>
        <taxon>Lachnospirales</taxon>
        <taxon>Lachnospiraceae</taxon>
        <taxon>Eisenbergiella</taxon>
    </lineage>
</organism>
<sequence length="346" mass="40409">MSICLNYKPEVLVSTEGLTNEQWLEYRRLGIGGSDAAAVMGLSPFCTMRDLYYDKCGIQAVMEEEESNWVAKQVGHRLEDLVAEIFSVKTGLKVYPVRKMFKHPLFPFMLADVDFFIDFGDGRTGILECKTTNYNCQNKWANDSVPVNYEYQGRHYMAVMNLDEVYFACLYGNNENEFIIRHMERDLDMEEDLIAEEANFWKEYVQKKIEPPYIEKPDLVLESIRRHYGPAEKDSETVKLSPKHLQSVNQYLNWKEQRAEAEKEVKRLEEEMKKSYLDIVEELGPNCTGKISSGNKEYMISYNPMYRVSIDKKALERLKIQRPDIYDDYVSVSESRRFSVKIKEAA</sequence>
<protein>
    <submittedName>
        <fullName evidence="4">YqaJ-like viral recombinase domain protein</fullName>
    </submittedName>
</protein>
<dbReference type="InterPro" id="IPR011335">
    <property type="entry name" value="Restrct_endonuc-II-like"/>
</dbReference>
<dbReference type="GO" id="GO:0016787">
    <property type="term" value="F:hydrolase activity"/>
    <property type="evidence" value="ECO:0007669"/>
    <property type="project" value="UniProtKB-KW"/>
</dbReference>
<accession>A0A1E3AYW6</accession>
<dbReference type="Pfam" id="PF09588">
    <property type="entry name" value="YqaJ"/>
    <property type="match status" value="1"/>
</dbReference>
<dbReference type="InterPro" id="IPR019080">
    <property type="entry name" value="YqaJ_viral_recombinase"/>
</dbReference>
<dbReference type="EMBL" id="MCGI01000001">
    <property type="protein sequence ID" value="ODM13839.1"/>
    <property type="molecule type" value="Genomic_DNA"/>
</dbReference>
<dbReference type="InterPro" id="IPR011604">
    <property type="entry name" value="PDDEXK-like_dom_sf"/>
</dbReference>
<evidence type="ECO:0000259" key="3">
    <source>
        <dbReference type="Pfam" id="PF09588"/>
    </source>
</evidence>
<feature type="domain" description="YqaJ viral recombinase" evidence="3">
    <location>
        <begin position="22"/>
        <end position="160"/>
    </location>
</feature>
<evidence type="ECO:0000313" key="4">
    <source>
        <dbReference type="EMBL" id="ODM13839.1"/>
    </source>
</evidence>
<keyword evidence="1" id="KW-0378">Hydrolase</keyword>
<evidence type="ECO:0000256" key="1">
    <source>
        <dbReference type="ARBA" id="ARBA00022801"/>
    </source>
</evidence>
<dbReference type="PATRIC" id="fig|1432052.3.peg.1702"/>
<comment type="caution">
    <text evidence="4">The sequence shown here is derived from an EMBL/GenBank/DDBJ whole genome shotgun (WGS) entry which is preliminary data.</text>
</comment>
<reference evidence="4 5" key="1">
    <citation type="submission" date="2016-07" db="EMBL/GenBank/DDBJ databases">
        <title>Characterization of isolates of Eisenbergiella tayi derived from blood cultures, using whole genome sequencing.</title>
        <authorList>
            <person name="Burdz T."/>
            <person name="Wiebe D."/>
            <person name="Huynh C."/>
            <person name="Bernard K."/>
        </authorList>
    </citation>
    <scope>NUCLEOTIDE SEQUENCE [LARGE SCALE GENOMIC DNA]</scope>
    <source>
        <strain evidence="4 5">NML 120489</strain>
    </source>
</reference>
<keyword evidence="2" id="KW-0175">Coiled coil</keyword>
<gene>
    <name evidence="4" type="ORF">BEH84_01558</name>
</gene>
<proteinExistence type="predicted"/>
<dbReference type="AlphaFoldDB" id="A0A1E3AYW6"/>
<dbReference type="InterPro" id="IPR017482">
    <property type="entry name" value="Lambda-type_endonuclease"/>
</dbReference>
<name>A0A1E3AYW6_9FIRM</name>
<evidence type="ECO:0000256" key="2">
    <source>
        <dbReference type="SAM" id="Coils"/>
    </source>
</evidence>
<dbReference type="NCBIfam" id="TIGR03033">
    <property type="entry name" value="phage_rel_nuc"/>
    <property type="match status" value="1"/>
</dbReference>
<dbReference type="Gene3D" id="3.90.320.10">
    <property type="match status" value="1"/>
</dbReference>
<evidence type="ECO:0000313" key="5">
    <source>
        <dbReference type="Proteomes" id="UP000095003"/>
    </source>
</evidence>
<dbReference type="Proteomes" id="UP000095003">
    <property type="component" value="Unassembled WGS sequence"/>
</dbReference>
<feature type="coiled-coil region" evidence="2">
    <location>
        <begin position="251"/>
        <end position="278"/>
    </location>
</feature>